<gene>
    <name evidence="1" type="ORF">ABID21_004940</name>
</gene>
<evidence type="ECO:0000313" key="2">
    <source>
        <dbReference type="Proteomes" id="UP001549031"/>
    </source>
</evidence>
<accession>A0ABV2HE26</accession>
<sequence>MIGERDTGLSIPVMDQIIAAIPSLVPDLRGSYVLQKTQGIGFSKSEPATYQSWRSVFERALDVFISPLTERSRTDAAVSAQDKVRSNILFYRDDADTGGG</sequence>
<reference evidence="1 2" key="1">
    <citation type="submission" date="2024-06" db="EMBL/GenBank/DDBJ databases">
        <title>Genomic Encyclopedia of Type Strains, Phase IV (KMG-IV): sequencing the most valuable type-strain genomes for metagenomic binning, comparative biology and taxonomic classification.</title>
        <authorList>
            <person name="Goeker M."/>
        </authorList>
    </citation>
    <scope>NUCLEOTIDE SEQUENCE [LARGE SCALE GENOMIC DNA]</scope>
    <source>
        <strain evidence="1 2">DSM 105042</strain>
    </source>
</reference>
<proteinExistence type="predicted"/>
<organism evidence="1 2">
    <name type="scientific">Pseudorhizobium tarimense</name>
    <dbReference type="NCBI Taxonomy" id="1079109"/>
    <lineage>
        <taxon>Bacteria</taxon>
        <taxon>Pseudomonadati</taxon>
        <taxon>Pseudomonadota</taxon>
        <taxon>Alphaproteobacteria</taxon>
        <taxon>Hyphomicrobiales</taxon>
        <taxon>Rhizobiaceae</taxon>
        <taxon>Rhizobium/Agrobacterium group</taxon>
        <taxon>Pseudorhizobium</taxon>
    </lineage>
</organism>
<protein>
    <submittedName>
        <fullName evidence="1">Uncharacterized protein</fullName>
    </submittedName>
</protein>
<dbReference type="EMBL" id="JBEPLJ010000034">
    <property type="protein sequence ID" value="MET3588800.1"/>
    <property type="molecule type" value="Genomic_DNA"/>
</dbReference>
<keyword evidence="2" id="KW-1185">Reference proteome</keyword>
<name>A0ABV2HE26_9HYPH</name>
<dbReference type="Proteomes" id="UP001549031">
    <property type="component" value="Unassembled WGS sequence"/>
</dbReference>
<comment type="caution">
    <text evidence="1">The sequence shown here is derived from an EMBL/GenBank/DDBJ whole genome shotgun (WGS) entry which is preliminary data.</text>
</comment>
<evidence type="ECO:0000313" key="1">
    <source>
        <dbReference type="EMBL" id="MET3588800.1"/>
    </source>
</evidence>